<proteinExistence type="predicted"/>
<dbReference type="EMBL" id="FNOY01000011">
    <property type="protein sequence ID" value="SDX88253.1"/>
    <property type="molecule type" value="Genomic_DNA"/>
</dbReference>
<organism evidence="1 2">
    <name type="scientific">Nitrosomonas halophila</name>
    <dbReference type="NCBI Taxonomy" id="44576"/>
    <lineage>
        <taxon>Bacteria</taxon>
        <taxon>Pseudomonadati</taxon>
        <taxon>Pseudomonadota</taxon>
        <taxon>Betaproteobacteria</taxon>
        <taxon>Nitrosomonadales</taxon>
        <taxon>Nitrosomonadaceae</taxon>
        <taxon>Nitrosomonas</taxon>
    </lineage>
</organism>
<reference evidence="1 2" key="1">
    <citation type="submission" date="2016-10" db="EMBL/GenBank/DDBJ databases">
        <authorList>
            <person name="de Groot N.N."/>
        </authorList>
    </citation>
    <scope>NUCLEOTIDE SEQUENCE [LARGE SCALE GENOMIC DNA]</scope>
    <source>
        <strain evidence="1 2">Nm1</strain>
    </source>
</reference>
<accession>A0A1H3FB31</accession>
<sequence length="1019" mass="107128">MAVNFGANTSRYYRVPGHADFTLPTSGWTWIEVVEAVDQTLANPSYVLSTGQFAAANTINLYRGSNGSTAQVNVNGQSSATGATGIPTTGKRLLYTSNVDGTVRVGTIALDTLVHAIGGSFTQSSASNGGDIIIGGRADFDTERFWSGGVSWLALLNKGLTRDELMAIVQGESLTGEHGSSIVELWDFATADAEIIGQYAGHIATRNGTGYGADLDDPLPYTTSGLVITDPPVPYASGPLRPLVAAMPEKTWAKVNTNSFSAAWAPAELRPLYGAGNPTPSKIIEAWSGFAWDSNRGDLIIYGGGHANYSGNDVYRWRASTLEWERCSLPSEIELVPDSSAAYQAIDGAQNAPASAHTYSNNTFLPRLDRFLAFGGAVYNSGSHFVARDGDPLTTRRTGPYLFDPGKADPDKVGGTTGSHVQREGAYPEIVGGEMWGNRDWWANASTLQLVHVNGVTARADEFGKDVIYFGARLGTTTDQHLFRMQINDINDPTKDKIGRVGIYWSGSPQSAGAYDPVRKVFARNGGDSTTPLVYWSLTGSQVDNQSVSVSTAAGSMADFRDWYLDYIVGNPDATINKIGLDYDPVRGNFVMWFGGEAVWRFTPPTPLASTGWVAEQEITDTSPAVPQHKNTTGIFGKWRYIPGYDVFMGLEDNNDGEVWVYKPADWVAPPLPEPIELDAQSNTQVTVSSVLHGSLLLGAVALASSVALAALAVPASFSGTATQKTASQSELTTATHLHAESFTRHDQASALTTHLSLSGAGVQHSSAWAGLAVDVNLSGWAGSHAQSLADLLTGVTLSGQAALASSAQAAINLGEGLFGQARSGFAAQADLAAHSQFHSAAHVGANAVAALNALLSLQSDAPMRVFAQAAITQPSEFAGSAGTRLLSVADLSTWVDLHAAAGVRTDAAAAFAAGDSWLEGAAQADFSATGALSARNHLAAIASMRAVSAGDLSLRPGLRGEAASGWLAEAGLSSAIWFESEAVASIAATANLDGAPRSVPQSPRYTVTATRRNYCVAA</sequence>
<dbReference type="InterPro" id="IPR013320">
    <property type="entry name" value="ConA-like_dom_sf"/>
</dbReference>
<dbReference type="AlphaFoldDB" id="A0A1H3FB31"/>
<dbReference type="RefSeq" id="WP_090412470.1">
    <property type="nucleotide sequence ID" value="NZ_FNOY01000011.1"/>
</dbReference>
<keyword evidence="2" id="KW-1185">Reference proteome</keyword>
<dbReference type="SUPFAM" id="SSF49899">
    <property type="entry name" value="Concanavalin A-like lectins/glucanases"/>
    <property type="match status" value="1"/>
</dbReference>
<dbReference type="Proteomes" id="UP000198640">
    <property type="component" value="Unassembled WGS sequence"/>
</dbReference>
<dbReference type="STRING" id="44576.SAMN05421881_101141"/>
<evidence type="ECO:0000313" key="2">
    <source>
        <dbReference type="Proteomes" id="UP000198640"/>
    </source>
</evidence>
<protein>
    <submittedName>
        <fullName evidence="1">Uncharacterized protein</fullName>
    </submittedName>
</protein>
<gene>
    <name evidence="1" type="ORF">SAMN05421881_101141</name>
</gene>
<dbReference type="OrthoDB" id="7055135at2"/>
<evidence type="ECO:0000313" key="1">
    <source>
        <dbReference type="EMBL" id="SDX88253.1"/>
    </source>
</evidence>
<name>A0A1H3FB31_9PROT</name>